<organism evidence="1 2">
    <name type="scientific">Pseudonocardia oroxyli</name>
    <dbReference type="NCBI Taxonomy" id="366584"/>
    <lineage>
        <taxon>Bacteria</taxon>
        <taxon>Bacillati</taxon>
        <taxon>Actinomycetota</taxon>
        <taxon>Actinomycetes</taxon>
        <taxon>Pseudonocardiales</taxon>
        <taxon>Pseudonocardiaceae</taxon>
        <taxon>Pseudonocardia</taxon>
    </lineage>
</organism>
<dbReference type="OrthoDB" id="5193241at2"/>
<protein>
    <submittedName>
        <fullName evidence="1">Uncharacterized protein</fullName>
    </submittedName>
</protein>
<dbReference type="Proteomes" id="UP000198967">
    <property type="component" value="Unassembled WGS sequence"/>
</dbReference>
<evidence type="ECO:0000313" key="1">
    <source>
        <dbReference type="EMBL" id="SDG50953.1"/>
    </source>
</evidence>
<reference evidence="1 2" key="1">
    <citation type="submission" date="2016-10" db="EMBL/GenBank/DDBJ databases">
        <authorList>
            <person name="de Groot N.N."/>
        </authorList>
    </citation>
    <scope>NUCLEOTIDE SEQUENCE [LARGE SCALE GENOMIC DNA]</scope>
    <source>
        <strain evidence="1 2">CGMCC 4.3143</strain>
    </source>
</reference>
<name>A0A1G7UTU7_PSEOR</name>
<dbReference type="RefSeq" id="WP_093086637.1">
    <property type="nucleotide sequence ID" value="NZ_FNBE01000012.1"/>
</dbReference>
<dbReference type="EMBL" id="FNBE01000012">
    <property type="protein sequence ID" value="SDG50953.1"/>
    <property type="molecule type" value="Genomic_DNA"/>
</dbReference>
<dbReference type="STRING" id="366584.SAMN05216377_112151"/>
<accession>A0A1G7UTU7</accession>
<evidence type="ECO:0000313" key="2">
    <source>
        <dbReference type="Proteomes" id="UP000198967"/>
    </source>
</evidence>
<dbReference type="AlphaFoldDB" id="A0A1G7UTU7"/>
<proteinExistence type="predicted"/>
<gene>
    <name evidence="1" type="ORF">SAMN05216377_112151</name>
</gene>
<sequence length="148" mass="15085">MTDDELAAELAAALADRRAPREVVEAAKGLFAWRTVDAELAALTYDSLVDGLEGVVRGAAGPRALAFEAGDVEIEIEVVPGLDGRRLVGQLAPGGGAAVELVLGGESLALTADELGRFAADLPVETVALSLTITLPGGRVIVSGRIAV</sequence>
<keyword evidence="2" id="KW-1185">Reference proteome</keyword>